<dbReference type="InterPro" id="IPR015424">
    <property type="entry name" value="PyrdxlP-dep_Trfase"/>
</dbReference>
<evidence type="ECO:0000256" key="1">
    <source>
        <dbReference type="ARBA" id="ARBA00001933"/>
    </source>
</evidence>
<accession>A0A921HZI3</accession>
<comment type="caution">
    <text evidence="8">The sequence shown here is derived from an EMBL/GenBank/DDBJ whole genome shotgun (WGS) entry which is preliminary data.</text>
</comment>
<comment type="cofactor">
    <cofactor evidence="1 6">
        <name>pyridoxal 5'-phosphate</name>
        <dbReference type="ChEBI" id="CHEBI:597326"/>
    </cofactor>
</comment>
<dbReference type="EC" id="2.6.1.-" evidence="6"/>
<proteinExistence type="inferred from homology"/>
<dbReference type="EMBL" id="DYVY01000037">
    <property type="protein sequence ID" value="HJF93553.1"/>
    <property type="molecule type" value="Genomic_DNA"/>
</dbReference>
<keyword evidence="3 6" id="KW-0032">Aminotransferase</keyword>
<dbReference type="Gene3D" id="3.90.1150.10">
    <property type="entry name" value="Aspartate Aminotransferase, domain 1"/>
    <property type="match status" value="1"/>
</dbReference>
<comment type="similarity">
    <text evidence="2 6">Belongs to the class-I pyridoxal-phosphate-dependent aminotransferase family.</text>
</comment>
<dbReference type="PANTHER" id="PTHR46383">
    <property type="entry name" value="ASPARTATE AMINOTRANSFERASE"/>
    <property type="match status" value="1"/>
</dbReference>
<protein>
    <recommendedName>
        <fullName evidence="6">Aminotransferase</fullName>
        <ecNumber evidence="6">2.6.1.-</ecNumber>
    </recommendedName>
</protein>
<dbReference type="InterPro" id="IPR004838">
    <property type="entry name" value="NHTrfase_class1_PyrdxlP-BS"/>
</dbReference>
<dbReference type="Proteomes" id="UP000769156">
    <property type="component" value="Unassembled WGS sequence"/>
</dbReference>
<dbReference type="FunFam" id="3.40.640.10:FF:000033">
    <property type="entry name" value="Aspartate aminotransferase"/>
    <property type="match status" value="1"/>
</dbReference>
<feature type="domain" description="Aminotransferase class I/classII large" evidence="7">
    <location>
        <begin position="30"/>
        <end position="385"/>
    </location>
</feature>
<organism evidence="8 9">
    <name type="scientific">Lachnoclostridium phocaeense</name>
    <dbReference type="NCBI Taxonomy" id="1871021"/>
    <lineage>
        <taxon>Bacteria</taxon>
        <taxon>Bacillati</taxon>
        <taxon>Bacillota</taxon>
        <taxon>Clostridia</taxon>
        <taxon>Lachnospirales</taxon>
        <taxon>Lachnospiraceae</taxon>
    </lineage>
</organism>
<reference evidence="8" key="1">
    <citation type="journal article" date="2021" name="PeerJ">
        <title>Extensive microbial diversity within the chicken gut microbiome revealed by metagenomics and culture.</title>
        <authorList>
            <person name="Gilroy R."/>
            <person name="Ravi A."/>
            <person name="Getino M."/>
            <person name="Pursley I."/>
            <person name="Horton D.L."/>
            <person name="Alikhan N.F."/>
            <person name="Baker D."/>
            <person name="Gharbi K."/>
            <person name="Hall N."/>
            <person name="Watson M."/>
            <person name="Adriaenssens E.M."/>
            <person name="Foster-Nyarko E."/>
            <person name="Jarju S."/>
            <person name="Secka A."/>
            <person name="Antonio M."/>
            <person name="Oren A."/>
            <person name="Chaudhuri R.R."/>
            <person name="La Ragione R."/>
            <person name="Hildebrand F."/>
            <person name="Pallen M.J."/>
        </authorList>
    </citation>
    <scope>NUCLEOTIDE SEQUENCE</scope>
    <source>
        <strain evidence="8">ChiSjej5B23-16112</strain>
    </source>
</reference>
<evidence type="ECO:0000256" key="3">
    <source>
        <dbReference type="ARBA" id="ARBA00022576"/>
    </source>
</evidence>
<dbReference type="InterPro" id="IPR015421">
    <property type="entry name" value="PyrdxlP-dep_Trfase_major"/>
</dbReference>
<keyword evidence="5" id="KW-0663">Pyridoxal phosphate</keyword>
<keyword evidence="4 6" id="KW-0808">Transferase</keyword>
<dbReference type="InterPro" id="IPR050596">
    <property type="entry name" value="AspAT/PAT-like"/>
</dbReference>
<dbReference type="SUPFAM" id="SSF53383">
    <property type="entry name" value="PLP-dependent transferases"/>
    <property type="match status" value="1"/>
</dbReference>
<dbReference type="Pfam" id="PF00155">
    <property type="entry name" value="Aminotran_1_2"/>
    <property type="match status" value="1"/>
</dbReference>
<dbReference type="Gene3D" id="3.40.640.10">
    <property type="entry name" value="Type I PLP-dependent aspartate aminotransferase-like (Major domain)"/>
    <property type="match status" value="1"/>
</dbReference>
<dbReference type="GO" id="GO:0030170">
    <property type="term" value="F:pyridoxal phosphate binding"/>
    <property type="evidence" value="ECO:0007669"/>
    <property type="project" value="InterPro"/>
</dbReference>
<dbReference type="PROSITE" id="PS00105">
    <property type="entry name" value="AA_TRANSFER_CLASS_1"/>
    <property type="match status" value="1"/>
</dbReference>
<name>A0A921HZI3_9FIRM</name>
<dbReference type="AlphaFoldDB" id="A0A921HZI3"/>
<dbReference type="PANTHER" id="PTHR46383:SF1">
    <property type="entry name" value="ASPARTATE AMINOTRANSFERASE"/>
    <property type="match status" value="1"/>
</dbReference>
<dbReference type="GO" id="GO:0008483">
    <property type="term" value="F:transaminase activity"/>
    <property type="evidence" value="ECO:0007669"/>
    <property type="project" value="UniProtKB-KW"/>
</dbReference>
<gene>
    <name evidence="8" type="ORF">K8V82_02035</name>
</gene>
<evidence type="ECO:0000259" key="7">
    <source>
        <dbReference type="Pfam" id="PF00155"/>
    </source>
</evidence>
<evidence type="ECO:0000256" key="4">
    <source>
        <dbReference type="ARBA" id="ARBA00022679"/>
    </source>
</evidence>
<dbReference type="InterPro" id="IPR004839">
    <property type="entry name" value="Aminotransferase_I/II_large"/>
</dbReference>
<evidence type="ECO:0000256" key="6">
    <source>
        <dbReference type="RuleBase" id="RU000481"/>
    </source>
</evidence>
<evidence type="ECO:0000256" key="5">
    <source>
        <dbReference type="ARBA" id="ARBA00022898"/>
    </source>
</evidence>
<dbReference type="InterPro" id="IPR015422">
    <property type="entry name" value="PyrdxlP-dep_Trfase_small"/>
</dbReference>
<dbReference type="CDD" id="cd00609">
    <property type="entry name" value="AAT_like"/>
    <property type="match status" value="1"/>
</dbReference>
<reference evidence="8" key="2">
    <citation type="submission" date="2021-09" db="EMBL/GenBank/DDBJ databases">
        <authorList>
            <person name="Gilroy R."/>
        </authorList>
    </citation>
    <scope>NUCLEOTIDE SEQUENCE</scope>
    <source>
        <strain evidence="8">ChiSjej5B23-16112</strain>
    </source>
</reference>
<dbReference type="PRINTS" id="PR00753">
    <property type="entry name" value="ACCSYNTHASE"/>
</dbReference>
<sequence length="393" mass="43094">MISKRIQEVEPSSTVELTTRITVMKREGIPVIGLNVGEPDFDTPAHICQAARLAMEEGFTKYTPVMGTLELREAIADKLAAENHVQYGTDEITVGPGAKQCIYAALLALCDPGDEVIIPCPCWVSYTEMVRMAGGVPVTVREAGDFSLDLENIEQAVTDKTKAVIINTPNNPTGAVYSRESLEGLAALAEKYAFYIISDEVYECMVYGGREHVSVSSLSEDARRRTVLINSFSKTYAMTGWRLGYLAAEREVVKAINVVQSQMISSVNSISQKAGTAALRGSQDCVRDMAAEYERRCAFLHERLNSIEGICCRKSEGAFYLLPDVTDYMGREYNGKKIEDDLALAEYLLEKARVAVVPGSAFLAPGHLRITCAASMETLERAADAMEEALRLL</sequence>
<dbReference type="GO" id="GO:0006520">
    <property type="term" value="P:amino acid metabolic process"/>
    <property type="evidence" value="ECO:0007669"/>
    <property type="project" value="InterPro"/>
</dbReference>
<evidence type="ECO:0000313" key="8">
    <source>
        <dbReference type="EMBL" id="HJF93553.1"/>
    </source>
</evidence>
<evidence type="ECO:0000256" key="2">
    <source>
        <dbReference type="ARBA" id="ARBA00007441"/>
    </source>
</evidence>
<evidence type="ECO:0000313" key="9">
    <source>
        <dbReference type="Proteomes" id="UP000769156"/>
    </source>
</evidence>